<dbReference type="AlphaFoldDB" id="A0A3N2BCT9"/>
<proteinExistence type="predicted"/>
<dbReference type="PROSITE" id="PS51257">
    <property type="entry name" value="PROKAR_LIPOPROTEIN"/>
    <property type="match status" value="1"/>
</dbReference>
<keyword evidence="2" id="KW-1185">Reference proteome</keyword>
<organism evidence="1 2">
    <name type="scientific">Bogoriella caseilytica</name>
    <dbReference type="NCBI Taxonomy" id="56055"/>
    <lineage>
        <taxon>Bacteria</taxon>
        <taxon>Bacillati</taxon>
        <taxon>Actinomycetota</taxon>
        <taxon>Actinomycetes</taxon>
        <taxon>Micrococcales</taxon>
        <taxon>Bogoriellaceae</taxon>
        <taxon>Bogoriella</taxon>
    </lineage>
</organism>
<gene>
    <name evidence="1" type="ORF">EDD31_1442</name>
</gene>
<dbReference type="Proteomes" id="UP000280668">
    <property type="component" value="Unassembled WGS sequence"/>
</dbReference>
<reference evidence="1 2" key="1">
    <citation type="submission" date="2018-11" db="EMBL/GenBank/DDBJ databases">
        <title>Sequencing the genomes of 1000 actinobacteria strains.</title>
        <authorList>
            <person name="Klenk H.-P."/>
        </authorList>
    </citation>
    <scope>NUCLEOTIDE SEQUENCE [LARGE SCALE GENOMIC DNA]</scope>
    <source>
        <strain evidence="1 2">DSM 11294</strain>
    </source>
</reference>
<name>A0A3N2BCT9_9MICO</name>
<accession>A0A3N2BCT9</accession>
<dbReference type="EMBL" id="RKHK01000001">
    <property type="protein sequence ID" value="ROR73076.1"/>
    <property type="molecule type" value="Genomic_DNA"/>
</dbReference>
<evidence type="ECO:0000313" key="2">
    <source>
        <dbReference type="Proteomes" id="UP000280668"/>
    </source>
</evidence>
<protein>
    <submittedName>
        <fullName evidence="1">Uncharacterized protein</fullName>
    </submittedName>
</protein>
<comment type="caution">
    <text evidence="1">The sequence shown here is derived from an EMBL/GenBank/DDBJ whole genome shotgun (WGS) entry which is preliminary data.</text>
</comment>
<dbReference type="RefSeq" id="WP_148058894.1">
    <property type="nucleotide sequence ID" value="NZ_RKHK01000001.1"/>
</dbReference>
<sequence>MLPRAVASLTAGILITGCGANDAGDRIDVEVTADLYSGQENPEWALSESAAEDLVEHIHTVTGMAETRQDHPGLGFRGFLVEGELEGLEGAEVRVVADGLSVDHGDELLWMPDGGTAFEIIVDDLDAQFSAAEREAIQEAGD</sequence>
<evidence type="ECO:0000313" key="1">
    <source>
        <dbReference type="EMBL" id="ROR73076.1"/>
    </source>
</evidence>